<evidence type="ECO:0000259" key="14">
    <source>
        <dbReference type="Pfam" id="PF02885"/>
    </source>
</evidence>
<dbReference type="PRINTS" id="PR00096">
    <property type="entry name" value="GATASE"/>
</dbReference>
<evidence type="ECO:0000256" key="2">
    <source>
        <dbReference type="ARBA" id="ARBA00022605"/>
    </source>
</evidence>
<dbReference type="Gene3D" id="3.40.1030.10">
    <property type="entry name" value="Nucleoside phosphorylase/phosphoribosyltransferase catalytic domain"/>
    <property type="match status" value="1"/>
</dbReference>
<dbReference type="STRING" id="1480694.DC28_10220"/>
<dbReference type="EMBL" id="JNUP01000065">
    <property type="protein sequence ID" value="KGE71636.1"/>
    <property type="molecule type" value="Genomic_DNA"/>
</dbReference>
<comment type="function">
    <text evidence="10">Catalyzes the transfer of the phosphoribosyl group of 5-phosphorylribose-1-pyrophosphate (PRPP) to anthranilate to yield N-(5'-phosphoribosyl)-anthranilate (PRA).</text>
</comment>
<keyword evidence="4 10" id="KW-0808">Transferase</keyword>
<dbReference type="Pfam" id="PF00591">
    <property type="entry name" value="Glycos_transf_3"/>
    <property type="match status" value="1"/>
</dbReference>
<feature type="domain" description="Glycosyl transferase family 3 N-terminal" evidence="14">
    <location>
        <begin position="197"/>
        <end position="256"/>
    </location>
</feature>
<feature type="binding site" evidence="10">
    <location>
        <position position="272"/>
    </location>
    <ligand>
        <name>anthranilate</name>
        <dbReference type="ChEBI" id="CHEBI:16567"/>
        <label>1</label>
    </ligand>
</feature>
<keyword evidence="5 10" id="KW-0822">Tryptophan biosynthesis</keyword>
<evidence type="ECO:0000256" key="6">
    <source>
        <dbReference type="ARBA" id="ARBA00022962"/>
    </source>
</evidence>
<feature type="binding site" evidence="10">
    <location>
        <position position="418"/>
    </location>
    <ligand>
        <name>Mg(2+)</name>
        <dbReference type="ChEBI" id="CHEBI:18420"/>
        <label>1</label>
    </ligand>
</feature>
<dbReference type="SUPFAM" id="SSF47648">
    <property type="entry name" value="Nucleoside phosphorylase/phosphoribosyltransferase N-terminal domain"/>
    <property type="match status" value="1"/>
</dbReference>
<evidence type="ECO:0000256" key="11">
    <source>
        <dbReference type="SAM" id="MobiDB-lite"/>
    </source>
</evidence>
<evidence type="ECO:0000256" key="1">
    <source>
        <dbReference type="ARBA" id="ARBA00004907"/>
    </source>
</evidence>
<keyword evidence="16" id="KW-1185">Reference proteome</keyword>
<dbReference type="InterPro" id="IPR005940">
    <property type="entry name" value="Anthranilate_Pribosyl_Tfrase"/>
</dbReference>
<feature type="domain" description="Glycosyl transferase family 3" evidence="13">
    <location>
        <begin position="265"/>
        <end position="516"/>
    </location>
</feature>
<comment type="similarity">
    <text evidence="9">In the C-terminal section; belongs to the anthranilate phosphoribosyltransferase family.</text>
</comment>
<sequence length="555" mass="59689">MIVLIDNYDSFTHNLYQYLTEITSLEVRVVRNDRIDVQGIRRWKPSHIIISPGPGRPEDAGISLEVVKAFAGELPILGVCLGHQAIAQAFGARIVSAQEIVHGKAEPITLDGKGLFRAIPSPGVFTRYHSLAVEESTLGEEFEITARADDGEIMGIRHREFVLEGVQFHPESIASEYGKTLLRNFLNYRRQPFVGAQLLSAISRGEDLTAEQAESFMEELTEGNLSDIQIAGFLTALNTKGIAADEIAGCARVLQRKRVKITSSKPCLDTCGTGGDGLGTFNISSLSALVASACGARVAKHGNRAVSSRSGSAEFYKALGFVIELSPGDTSALLERNDFAFLFAPTYHGAMRFAAPARRELKVKTIMNLLGPLANPAAADYQLIGVYSEDLCPVIARAAHMLGIKRGMVVHGRDGEDELSVVTTSRVVEFDEQGRLTSYDFDPASIGISGFTIDDLIGGDADLNAELARQVVRGQGVAAIRESVCLNAGAALKLYGLAGSIKEGYQIAKAALQSGKVARKIEDTIFLSRRLREEAEAAEAGESDKSLQSTGGRVS</sequence>
<dbReference type="InterPro" id="IPR029062">
    <property type="entry name" value="Class_I_gatase-like"/>
</dbReference>
<dbReference type="InterPro" id="IPR017926">
    <property type="entry name" value="GATASE"/>
</dbReference>
<dbReference type="eggNOG" id="COG0547">
    <property type="taxonomic scope" value="Bacteria"/>
</dbReference>
<keyword evidence="2 10" id="KW-0028">Amino-acid biosynthesis</keyword>
<evidence type="ECO:0000256" key="4">
    <source>
        <dbReference type="ARBA" id="ARBA00022679"/>
    </source>
</evidence>
<dbReference type="UniPathway" id="UPA00035">
    <property type="reaction ID" value="UER00041"/>
</dbReference>
<dbReference type="CDD" id="cd01743">
    <property type="entry name" value="GATase1_Anthranilate_Synthase"/>
    <property type="match status" value="1"/>
</dbReference>
<dbReference type="GO" id="GO:0000287">
    <property type="term" value="F:magnesium ion binding"/>
    <property type="evidence" value="ECO:0007669"/>
    <property type="project" value="UniProtKB-UniRule"/>
</dbReference>
<dbReference type="PROSITE" id="PS51273">
    <property type="entry name" value="GATASE_TYPE_1"/>
    <property type="match status" value="1"/>
</dbReference>
<dbReference type="Gene3D" id="3.40.50.880">
    <property type="match status" value="1"/>
</dbReference>
<feature type="binding site" evidence="10">
    <location>
        <position position="358"/>
    </location>
    <ligand>
        <name>anthranilate</name>
        <dbReference type="ChEBI" id="CHEBI:16567"/>
        <label>2</label>
    </ligand>
</feature>
<dbReference type="GO" id="GO:0000162">
    <property type="term" value="P:L-tryptophan biosynthetic process"/>
    <property type="evidence" value="ECO:0007669"/>
    <property type="project" value="UniProtKB-UniRule"/>
</dbReference>
<dbReference type="NCBIfam" id="NF011201">
    <property type="entry name" value="PRK14607.1"/>
    <property type="match status" value="1"/>
</dbReference>
<comment type="subunit">
    <text evidence="10">Homodimer.</text>
</comment>
<dbReference type="Pfam" id="PF00117">
    <property type="entry name" value="GATase"/>
    <property type="match status" value="1"/>
</dbReference>
<feature type="binding site" evidence="10">
    <location>
        <position position="272"/>
    </location>
    <ligand>
        <name>5-phospho-alpha-D-ribose 1-diphosphate</name>
        <dbReference type="ChEBI" id="CHEBI:58017"/>
    </ligand>
</feature>
<feature type="binding site" evidence="10">
    <location>
        <begin position="282"/>
        <end position="285"/>
    </location>
    <ligand>
        <name>5-phospho-alpha-D-ribose 1-diphosphate</name>
        <dbReference type="ChEBI" id="CHEBI:58017"/>
    </ligand>
</feature>
<dbReference type="InterPro" id="IPR000312">
    <property type="entry name" value="Glycosyl_Trfase_fam3"/>
</dbReference>
<evidence type="ECO:0000256" key="8">
    <source>
        <dbReference type="ARBA" id="ARBA00052328"/>
    </source>
</evidence>
<gene>
    <name evidence="10" type="primary">trpD</name>
    <name evidence="15" type="ORF">DC28_10220</name>
</gene>
<dbReference type="FunFam" id="3.40.1030.10:FF:000002">
    <property type="entry name" value="Anthranilate phosphoribosyltransferase"/>
    <property type="match status" value="1"/>
</dbReference>
<feature type="domain" description="Glutamine amidotransferase" evidence="12">
    <location>
        <begin position="3"/>
        <end position="186"/>
    </location>
</feature>
<comment type="pathway">
    <text evidence="1 10">Amino-acid biosynthesis; L-tryptophan biosynthesis; L-tryptophan from chorismate: step 2/5.</text>
</comment>
<feature type="binding site" evidence="10">
    <location>
        <position position="312"/>
    </location>
    <ligand>
        <name>5-phospho-alpha-D-ribose 1-diphosphate</name>
        <dbReference type="ChEBI" id="CHEBI:58017"/>
    </ligand>
</feature>
<dbReference type="HAMAP" id="MF_00211">
    <property type="entry name" value="TrpD"/>
    <property type="match status" value="1"/>
</dbReference>
<accession>A0A098QVM9</accession>
<dbReference type="Gene3D" id="1.20.970.10">
    <property type="entry name" value="Transferase, Pyrimidine Nucleoside Phosphorylase, Chain C"/>
    <property type="match status" value="1"/>
</dbReference>
<comment type="catalytic activity">
    <reaction evidence="8 10">
        <text>N-(5-phospho-beta-D-ribosyl)anthranilate + diphosphate = 5-phospho-alpha-D-ribose 1-diphosphate + anthranilate</text>
        <dbReference type="Rhea" id="RHEA:11768"/>
        <dbReference type="ChEBI" id="CHEBI:16567"/>
        <dbReference type="ChEBI" id="CHEBI:18277"/>
        <dbReference type="ChEBI" id="CHEBI:33019"/>
        <dbReference type="ChEBI" id="CHEBI:58017"/>
        <dbReference type="EC" id="2.4.2.18"/>
    </reaction>
</comment>
<dbReference type="GO" id="GO:0005829">
    <property type="term" value="C:cytosol"/>
    <property type="evidence" value="ECO:0007669"/>
    <property type="project" value="TreeGrafter"/>
</dbReference>
<comment type="cofactor">
    <cofactor evidence="10">
        <name>Mg(2+)</name>
        <dbReference type="ChEBI" id="CHEBI:18420"/>
    </cofactor>
    <text evidence="10">Binds 2 magnesium ions per monomer.</text>
</comment>
<feature type="binding site" evidence="10">
    <location>
        <position position="417"/>
    </location>
    <ligand>
        <name>Mg(2+)</name>
        <dbReference type="ChEBI" id="CHEBI:18420"/>
        <label>2</label>
    </ligand>
</feature>
<feature type="binding site" evidence="10">
    <location>
        <position position="280"/>
    </location>
    <ligand>
        <name>5-phospho-alpha-D-ribose 1-diphosphate</name>
        <dbReference type="ChEBI" id="CHEBI:58017"/>
    </ligand>
</feature>
<dbReference type="eggNOG" id="COG0512">
    <property type="taxonomic scope" value="Bacteria"/>
</dbReference>
<dbReference type="SUPFAM" id="SSF52418">
    <property type="entry name" value="Nucleoside phosphorylase/phosphoribosyltransferase catalytic domain"/>
    <property type="match status" value="1"/>
</dbReference>
<dbReference type="InterPro" id="IPR035902">
    <property type="entry name" value="Nuc_phospho_transferase"/>
</dbReference>
<feature type="compositionally biased region" description="Polar residues" evidence="11">
    <location>
        <begin position="546"/>
        <end position="555"/>
    </location>
</feature>
<evidence type="ECO:0000256" key="5">
    <source>
        <dbReference type="ARBA" id="ARBA00022822"/>
    </source>
</evidence>
<evidence type="ECO:0000259" key="13">
    <source>
        <dbReference type="Pfam" id="PF00591"/>
    </source>
</evidence>
<organism evidence="15 16">
    <name type="scientific">Spirochaeta lutea</name>
    <dbReference type="NCBI Taxonomy" id="1480694"/>
    <lineage>
        <taxon>Bacteria</taxon>
        <taxon>Pseudomonadati</taxon>
        <taxon>Spirochaetota</taxon>
        <taxon>Spirochaetia</taxon>
        <taxon>Spirochaetales</taxon>
        <taxon>Spirochaetaceae</taxon>
        <taxon>Spirochaeta</taxon>
    </lineage>
</organism>
<feature type="binding site" evidence="10">
    <location>
        <begin position="275"/>
        <end position="276"/>
    </location>
    <ligand>
        <name>5-phospho-alpha-D-ribose 1-diphosphate</name>
        <dbReference type="ChEBI" id="CHEBI:58017"/>
    </ligand>
</feature>
<evidence type="ECO:0000259" key="12">
    <source>
        <dbReference type="Pfam" id="PF00117"/>
    </source>
</evidence>
<keyword evidence="3 10" id="KW-0328">Glycosyltransferase</keyword>
<dbReference type="GO" id="GO:0004048">
    <property type="term" value="F:anthranilate phosphoribosyltransferase activity"/>
    <property type="evidence" value="ECO:0007669"/>
    <property type="project" value="UniProtKB-UniRule"/>
</dbReference>
<dbReference type="AlphaFoldDB" id="A0A098QVM9"/>
<keyword evidence="10" id="KW-0479">Metal-binding</keyword>
<feature type="region of interest" description="Disordered" evidence="11">
    <location>
        <begin position="535"/>
        <end position="555"/>
    </location>
</feature>
<dbReference type="RefSeq" id="WP_037548074.1">
    <property type="nucleotide sequence ID" value="NZ_JNUP01000065.1"/>
</dbReference>
<dbReference type="PANTHER" id="PTHR43285:SF2">
    <property type="entry name" value="ANTHRANILATE PHOSPHORIBOSYLTRANSFERASE"/>
    <property type="match status" value="1"/>
</dbReference>
<dbReference type="InterPro" id="IPR017459">
    <property type="entry name" value="Glycosyl_Trfase_fam3_N_dom"/>
</dbReference>
<evidence type="ECO:0000256" key="7">
    <source>
        <dbReference type="ARBA" id="ARBA00023141"/>
    </source>
</evidence>
<evidence type="ECO:0000313" key="16">
    <source>
        <dbReference type="Proteomes" id="UP000029692"/>
    </source>
</evidence>
<comment type="caution">
    <text evidence="10">Lacks conserved residue(s) required for the propagation of feature annotation.</text>
</comment>
<feature type="binding site" evidence="10">
    <location>
        <position position="284"/>
    </location>
    <ligand>
        <name>Mg(2+)</name>
        <dbReference type="ChEBI" id="CHEBI:18420"/>
        <label>1</label>
    </ligand>
</feature>
<keyword evidence="6 15" id="KW-0315">Glutamine amidotransferase</keyword>
<feature type="binding site" evidence="10">
    <location>
        <position position="418"/>
    </location>
    <ligand>
        <name>Mg(2+)</name>
        <dbReference type="ChEBI" id="CHEBI:18420"/>
        <label>2</label>
    </ligand>
</feature>
<keyword evidence="7 10" id="KW-0057">Aromatic amino acid biosynthesis</keyword>
<evidence type="ECO:0000313" key="15">
    <source>
        <dbReference type="EMBL" id="KGE71636.1"/>
    </source>
</evidence>
<keyword evidence="10" id="KW-0460">Magnesium</keyword>
<dbReference type="EC" id="2.4.2.18" evidence="10"/>
<evidence type="ECO:0000256" key="9">
    <source>
        <dbReference type="ARBA" id="ARBA00061188"/>
    </source>
</evidence>
<dbReference type="SUPFAM" id="SSF52317">
    <property type="entry name" value="Class I glutamine amidotransferase-like"/>
    <property type="match status" value="1"/>
</dbReference>
<dbReference type="OrthoDB" id="9806430at2"/>
<proteinExistence type="inferred from homology"/>
<dbReference type="Pfam" id="PF02885">
    <property type="entry name" value="Glycos_trans_3N"/>
    <property type="match status" value="1"/>
</dbReference>
<dbReference type="PANTHER" id="PTHR43285">
    <property type="entry name" value="ANTHRANILATE PHOSPHORIBOSYLTRANSFERASE"/>
    <property type="match status" value="1"/>
</dbReference>
<evidence type="ECO:0000256" key="3">
    <source>
        <dbReference type="ARBA" id="ARBA00022676"/>
    </source>
</evidence>
<name>A0A098QVM9_9SPIO</name>
<dbReference type="PRINTS" id="PR00099">
    <property type="entry name" value="CPSGATASE"/>
</dbReference>
<dbReference type="InterPro" id="IPR006221">
    <property type="entry name" value="TrpG/PapA_dom"/>
</dbReference>
<dbReference type="NCBIfam" id="TIGR01245">
    <property type="entry name" value="trpD"/>
    <property type="match status" value="1"/>
</dbReference>
<comment type="caution">
    <text evidence="15">The sequence shown here is derived from an EMBL/GenBank/DDBJ whole genome shotgun (WGS) entry which is preliminary data.</text>
</comment>
<evidence type="ECO:0000256" key="10">
    <source>
        <dbReference type="HAMAP-Rule" id="MF_00211"/>
    </source>
</evidence>
<reference evidence="15 16" key="1">
    <citation type="submission" date="2014-05" db="EMBL/GenBank/DDBJ databases">
        <title>De novo Genome Sequence of Spirocheata sp.</title>
        <authorList>
            <person name="Shivani Y."/>
            <person name="Subhash Y."/>
            <person name="Tushar L."/>
            <person name="Sasikala C."/>
            <person name="Ramana C.V."/>
        </authorList>
    </citation>
    <scope>NUCLEOTIDE SEQUENCE [LARGE SCALE GENOMIC DNA]</scope>
    <source>
        <strain evidence="15 16">JC230</strain>
    </source>
</reference>
<dbReference type="PRINTS" id="PR00097">
    <property type="entry name" value="ANTSNTHASEII"/>
</dbReference>
<feature type="binding site" evidence="10">
    <location>
        <begin position="300"/>
        <end position="308"/>
    </location>
    <ligand>
        <name>5-phospho-alpha-D-ribose 1-diphosphate</name>
        <dbReference type="ChEBI" id="CHEBI:58017"/>
    </ligand>
</feature>
<protein>
    <recommendedName>
        <fullName evidence="10">Anthranilate phosphoribosyltransferase</fullName>
        <ecNumber evidence="10">2.4.2.18</ecNumber>
    </recommendedName>
</protein>
<dbReference type="NCBIfam" id="TIGR00566">
    <property type="entry name" value="trpG_papA"/>
    <property type="match status" value="1"/>
</dbReference>
<comment type="similarity">
    <text evidence="10">Belongs to the anthranilate phosphoribosyltransferase family.</text>
</comment>
<dbReference type="Proteomes" id="UP000029692">
    <property type="component" value="Unassembled WGS sequence"/>
</dbReference>
<feature type="binding site" evidence="10">
    <location>
        <position position="303"/>
    </location>
    <ligand>
        <name>anthranilate</name>
        <dbReference type="ChEBI" id="CHEBI:16567"/>
        <label>1</label>
    </ligand>
</feature>
<dbReference type="FunFam" id="3.40.50.880:FF:000003">
    <property type="entry name" value="Anthranilate synthase component II"/>
    <property type="match status" value="1"/>
</dbReference>
<dbReference type="InterPro" id="IPR036320">
    <property type="entry name" value="Glycosyl_Trfase_fam3_N_dom_sf"/>
</dbReference>